<name>A0ABR2LXK5_9ASPA</name>
<evidence type="ECO:0000313" key="1">
    <source>
        <dbReference type="EMBL" id="KAK8952956.1"/>
    </source>
</evidence>
<comment type="caution">
    <text evidence="1">The sequence shown here is derived from an EMBL/GenBank/DDBJ whole genome shotgun (WGS) entry which is preliminary data.</text>
</comment>
<proteinExistence type="predicted"/>
<keyword evidence="2" id="KW-1185">Reference proteome</keyword>
<accession>A0ABR2LXK5</accession>
<reference evidence="1 2" key="1">
    <citation type="journal article" date="2022" name="Nat. Plants">
        <title>Genomes of leafy and leafless Platanthera orchids illuminate the evolution of mycoheterotrophy.</title>
        <authorList>
            <person name="Li M.H."/>
            <person name="Liu K.W."/>
            <person name="Li Z."/>
            <person name="Lu H.C."/>
            <person name="Ye Q.L."/>
            <person name="Zhang D."/>
            <person name="Wang J.Y."/>
            <person name="Li Y.F."/>
            <person name="Zhong Z.M."/>
            <person name="Liu X."/>
            <person name="Yu X."/>
            <person name="Liu D.K."/>
            <person name="Tu X.D."/>
            <person name="Liu B."/>
            <person name="Hao Y."/>
            <person name="Liao X.Y."/>
            <person name="Jiang Y.T."/>
            <person name="Sun W.H."/>
            <person name="Chen J."/>
            <person name="Chen Y.Q."/>
            <person name="Ai Y."/>
            <person name="Zhai J.W."/>
            <person name="Wu S.S."/>
            <person name="Zhou Z."/>
            <person name="Hsiao Y.Y."/>
            <person name="Wu W.L."/>
            <person name="Chen Y.Y."/>
            <person name="Lin Y.F."/>
            <person name="Hsu J.L."/>
            <person name="Li C.Y."/>
            <person name="Wang Z.W."/>
            <person name="Zhao X."/>
            <person name="Zhong W.Y."/>
            <person name="Ma X.K."/>
            <person name="Ma L."/>
            <person name="Huang J."/>
            <person name="Chen G.Z."/>
            <person name="Huang M.Z."/>
            <person name="Huang L."/>
            <person name="Peng D.H."/>
            <person name="Luo Y.B."/>
            <person name="Zou S.Q."/>
            <person name="Chen S.P."/>
            <person name="Lan S."/>
            <person name="Tsai W.C."/>
            <person name="Van de Peer Y."/>
            <person name="Liu Z.J."/>
        </authorList>
    </citation>
    <scope>NUCLEOTIDE SEQUENCE [LARGE SCALE GENOMIC DNA]</scope>
    <source>
        <strain evidence="1">Lor288</strain>
    </source>
</reference>
<dbReference type="Proteomes" id="UP001412067">
    <property type="component" value="Unassembled WGS sequence"/>
</dbReference>
<sequence>MTERNQEITPHVRNYRRSSLRSNNPIKLSITAYVIASTTPTILMNPILTIAKDILV</sequence>
<evidence type="ECO:0000313" key="2">
    <source>
        <dbReference type="Proteomes" id="UP001412067"/>
    </source>
</evidence>
<protein>
    <submittedName>
        <fullName evidence="1">Uncharacterized protein</fullName>
    </submittedName>
</protein>
<gene>
    <name evidence="1" type="ORF">KSP40_PGU001983</name>
</gene>
<organism evidence="1 2">
    <name type="scientific">Platanthera guangdongensis</name>
    <dbReference type="NCBI Taxonomy" id="2320717"/>
    <lineage>
        <taxon>Eukaryota</taxon>
        <taxon>Viridiplantae</taxon>
        <taxon>Streptophyta</taxon>
        <taxon>Embryophyta</taxon>
        <taxon>Tracheophyta</taxon>
        <taxon>Spermatophyta</taxon>
        <taxon>Magnoliopsida</taxon>
        <taxon>Liliopsida</taxon>
        <taxon>Asparagales</taxon>
        <taxon>Orchidaceae</taxon>
        <taxon>Orchidoideae</taxon>
        <taxon>Orchideae</taxon>
        <taxon>Orchidinae</taxon>
        <taxon>Platanthera</taxon>
    </lineage>
</organism>
<dbReference type="EMBL" id="JBBWWR010000014">
    <property type="protein sequence ID" value="KAK8952956.1"/>
    <property type="molecule type" value="Genomic_DNA"/>
</dbReference>